<reference evidence="1" key="1">
    <citation type="submission" date="2018-02" db="EMBL/GenBank/DDBJ databases">
        <authorList>
            <person name="Cohen D.B."/>
            <person name="Kent A.D."/>
        </authorList>
    </citation>
    <scope>NUCLEOTIDE SEQUENCE</scope>
</reference>
<sequence>MSCIKISWINFYLNALDERVQPIYDEEKKTLLDRVEFHESDLLSYCKDHDIQLERIVECISQILNPNPDAMSKIITENGFVEDQFGLGLIARAVEEGITVIKPLGIMIFNMGGRPGQAVCKRLFERRGFCVNKIWQTKAADTDISALVEIEKNSPHRFEFFIRRSGDQPICARTAWAYGKAGGIVFLMLYQFTAVNFVNQIRFIFEDDSVADVKIPFLAYLASVLKENSCFPYEPPAGSKRFRNLIAGFMKTNHHVPLNADNIVVFPSRAVAIENALRLFSPRLAVVDEHLTRHLPRQWLTSLVIENTGNDNTSQDILTVIEAPRQSDLMIEVIKKLKPQVVVTGLPHFEAVTSSAFVHLLNVTREIGARLFLDISDHFELSSLPGIQITFSQVYSDLEVAFIISEEEAIFKALSKTVELLEGITAPISQYYYGCLFHELLSFQLAARRPPAEREIQKGDSVEMIGFASSAISVLSNSELSINEAENTSLIHMDVDQSFLPLPSPVKAAIFEIESVNKPWVYISGPTINPTGLLYNNKEIGNVLSTCAKFGARVVIDTSFSGLEFDSESWGGWDLEGSLSKLTSAKPSFGVSLLAGLSLKMLTGALKFGHLKTAGGWLDCAGVSMVAKPSAYLNKIVKLKNLPKDGGSSTDNDVTYEVKLDDINIREAISRPLVYASTAAHGLQIPGYCRFTIALEESEFERALDCIVKFKDIIGA</sequence>
<dbReference type="InterPro" id="IPR015424">
    <property type="entry name" value="PyrdxlP-dep_Trfase"/>
</dbReference>
<dbReference type="PANTHER" id="PTHR47087:SF1">
    <property type="entry name" value="METHIONINE S-METHYLTRANSFERASE"/>
    <property type="match status" value="1"/>
</dbReference>
<dbReference type="SUPFAM" id="SSF53383">
    <property type="entry name" value="PLP-dependent transferases"/>
    <property type="match status" value="2"/>
</dbReference>
<dbReference type="AlphaFoldDB" id="A0A2N9J6V2"/>
<evidence type="ECO:0000313" key="1">
    <source>
        <dbReference type="EMBL" id="SPD32243.1"/>
    </source>
</evidence>
<dbReference type="InterPro" id="IPR015421">
    <property type="entry name" value="PyrdxlP-dep_Trfase_major"/>
</dbReference>
<protein>
    <recommendedName>
        <fullName evidence="2">Methionine S-methyltransferase</fullName>
    </recommendedName>
</protein>
<dbReference type="PANTHER" id="PTHR47087">
    <property type="entry name" value="METHIONINE S-METHYLTRANSFERASE"/>
    <property type="match status" value="1"/>
</dbReference>
<proteinExistence type="predicted"/>
<name>A0A2N9J6V2_FAGSY</name>
<accession>A0A2N9J6V2</accession>
<dbReference type="EMBL" id="OIVN01006394">
    <property type="protein sequence ID" value="SPD32243.1"/>
    <property type="molecule type" value="Genomic_DNA"/>
</dbReference>
<gene>
    <name evidence="1" type="ORF">FSB_LOCUS60125</name>
</gene>
<organism evidence="1">
    <name type="scientific">Fagus sylvatica</name>
    <name type="common">Beechnut</name>
    <dbReference type="NCBI Taxonomy" id="28930"/>
    <lineage>
        <taxon>Eukaryota</taxon>
        <taxon>Viridiplantae</taxon>
        <taxon>Streptophyta</taxon>
        <taxon>Embryophyta</taxon>
        <taxon>Tracheophyta</taxon>
        <taxon>Spermatophyta</taxon>
        <taxon>Magnoliopsida</taxon>
        <taxon>eudicotyledons</taxon>
        <taxon>Gunneridae</taxon>
        <taxon>Pentapetalae</taxon>
        <taxon>rosids</taxon>
        <taxon>fabids</taxon>
        <taxon>Fagales</taxon>
        <taxon>Fagaceae</taxon>
        <taxon>Fagus</taxon>
    </lineage>
</organism>
<evidence type="ECO:0008006" key="2">
    <source>
        <dbReference type="Google" id="ProtNLM"/>
    </source>
</evidence>
<dbReference type="Gene3D" id="3.40.640.10">
    <property type="entry name" value="Type I PLP-dependent aspartate aminotransferase-like (Major domain)"/>
    <property type="match status" value="1"/>
</dbReference>